<dbReference type="STRING" id="454194.PYK22_00574"/>
<sequence>MTQTPPPYFPQNPLSPPDPNYYRKVKIAFFSCLALVVLLAIGGIIGAIYLIARWL</sequence>
<dbReference type="AlphaFoldDB" id="A0A0B6WWT0"/>
<reference evidence="2 3" key="1">
    <citation type="submission" date="2013-12" db="EMBL/GenBank/DDBJ databases">
        <authorList>
            <person name="Stott M."/>
        </authorList>
    </citation>
    <scope>NUCLEOTIDE SEQUENCE [LARGE SCALE GENOMIC DNA]</scope>
    <source>
        <strain evidence="2 3">K22</strain>
    </source>
</reference>
<dbReference type="RefSeq" id="WP_157770629.1">
    <property type="nucleotide sequence ID" value="NZ_CBXV010000002.1"/>
</dbReference>
<proteinExistence type="predicted"/>
<keyword evidence="3" id="KW-1185">Reference proteome</keyword>
<evidence type="ECO:0000313" key="2">
    <source>
        <dbReference type="EMBL" id="CDM64580.1"/>
    </source>
</evidence>
<evidence type="ECO:0000256" key="1">
    <source>
        <dbReference type="SAM" id="Phobius"/>
    </source>
</evidence>
<dbReference type="EMBL" id="CBXV010000002">
    <property type="protein sequence ID" value="CDM64580.1"/>
    <property type="molecule type" value="Genomic_DNA"/>
</dbReference>
<protein>
    <submittedName>
        <fullName evidence="2">Uncharacterized protein</fullName>
    </submittedName>
</protein>
<reference evidence="2 3" key="2">
    <citation type="submission" date="2015-01" db="EMBL/GenBank/DDBJ databases">
        <title>Complete genome sequence of Pyrinomonas methylaliphatogenes type strain K22T.</title>
        <authorList>
            <person name="Lee K.C.Y."/>
            <person name="Power J.F."/>
            <person name="Dunfield P.F."/>
            <person name="Morgan X.C."/>
            <person name="Huttenhower C."/>
            <person name="Stott M.B."/>
        </authorList>
    </citation>
    <scope>NUCLEOTIDE SEQUENCE [LARGE SCALE GENOMIC DNA]</scope>
    <source>
        <strain evidence="2 3">K22</strain>
    </source>
</reference>
<name>A0A0B6WWT0_9BACT</name>
<keyword evidence="1" id="KW-1133">Transmembrane helix</keyword>
<organism evidence="2 3">
    <name type="scientific">Pyrinomonas methylaliphatogenes</name>
    <dbReference type="NCBI Taxonomy" id="454194"/>
    <lineage>
        <taxon>Bacteria</taxon>
        <taxon>Pseudomonadati</taxon>
        <taxon>Acidobacteriota</taxon>
        <taxon>Blastocatellia</taxon>
        <taxon>Blastocatellales</taxon>
        <taxon>Pyrinomonadaceae</taxon>
        <taxon>Pyrinomonas</taxon>
    </lineage>
</organism>
<evidence type="ECO:0000313" key="3">
    <source>
        <dbReference type="Proteomes" id="UP000031518"/>
    </source>
</evidence>
<accession>A0A0B6WWT0</accession>
<feature type="transmembrane region" description="Helical" evidence="1">
    <location>
        <begin position="27"/>
        <end position="52"/>
    </location>
</feature>
<keyword evidence="1" id="KW-0812">Transmembrane</keyword>
<keyword evidence="1" id="KW-0472">Membrane</keyword>
<gene>
    <name evidence="2" type="ORF">PYK22_00574</name>
</gene>
<dbReference type="Proteomes" id="UP000031518">
    <property type="component" value="Unassembled WGS sequence"/>
</dbReference>